<evidence type="ECO:0000256" key="10">
    <source>
        <dbReference type="SAM" id="Phobius"/>
    </source>
</evidence>
<dbReference type="InterPro" id="IPR004117">
    <property type="entry name" value="7tm6_olfct_rcpt"/>
</dbReference>
<reference evidence="11 12" key="1">
    <citation type="submission" date="2015-07" db="EMBL/GenBank/DDBJ databases">
        <title>The genome of Eufriesea mexicana.</title>
        <authorList>
            <person name="Pan H."/>
            <person name="Kapheim K."/>
        </authorList>
    </citation>
    <scope>NUCLEOTIDE SEQUENCE [LARGE SCALE GENOMIC DNA]</scope>
    <source>
        <strain evidence="11">0111107269</strain>
        <tissue evidence="11">Whole body</tissue>
    </source>
</reference>
<sequence length="765" mass="87567">MIVLNIRQALYIVELAGTFTCTWPIDPKSSKKEIAFHNFRWVFTMLNVILLMIFLVLAIFHVPDNIAVLMQTTSEISALLEVFFDLILCRMNSCRLQVLIAKLKVFLDEASEHERTVIQGYIDRYKVFFSVTGMGYMFAAASFCSAPFFTGQKLPADGWIPFSIESHGIFCTIYVVEAYCVLQTGFSIFVDFMIAILFSFSAAKLDILGMKLRHVKSYDMLVSCIKEYQEIIRYVEDIKVTVEFLLIKTNATMACAVVCGAMPLIYNQSLSVISQFLPMVLSGCLHLFVISWPADDLRESSIRFAKSISDIHWLGEPRKTKSTVVIMMIRSQKAFLVTMGGVLPPLSLEYYARFLSTLSSYFMGMRTMIENNLLQKLIEAMKFYCKGANSYEKYIFQRYVDKCGMLYGASAVWFYLCAISVTMGTFFTSQTFPTGAEYPFRVDYEPLRAIIFVQQTLVGFQCSALLCTNIVSALLLLFAASRFEILMNDLRVVENFDSLIKCIRKYYVVRRYAKEVANLIRFTALISLCICGFESVFSCMIMIKPVPFTVKFQYFSVTATTLLGVFLFAWPADNLMSVSENAMKAVYESKWYEQPVNMQKNVLLAIIPQSPVILRINCIIPAFSLNYYCSRLILEMQLFFETYSCLNQLKPVYCILTVTFVIGSLNFVLTPLLVEKYSTPLNTVYFNIPTDKYRGRRMISVFNIFHVVTAASVMFLDLLVISIIWHAAYEFALLGSKLKNLNEKQAKMWITQHQDLIRCVFNRLT</sequence>
<dbReference type="GO" id="GO:0005886">
    <property type="term" value="C:plasma membrane"/>
    <property type="evidence" value="ECO:0007669"/>
    <property type="project" value="UniProtKB-SubCell"/>
</dbReference>
<evidence type="ECO:0000256" key="3">
    <source>
        <dbReference type="ARBA" id="ARBA00022606"/>
    </source>
</evidence>
<evidence type="ECO:0000256" key="7">
    <source>
        <dbReference type="ARBA" id="ARBA00023136"/>
    </source>
</evidence>
<evidence type="ECO:0000256" key="5">
    <source>
        <dbReference type="ARBA" id="ARBA00022725"/>
    </source>
</evidence>
<keyword evidence="7 10" id="KW-0472">Membrane</keyword>
<evidence type="ECO:0000313" key="11">
    <source>
        <dbReference type="EMBL" id="OAD53564.1"/>
    </source>
</evidence>
<evidence type="ECO:0000256" key="2">
    <source>
        <dbReference type="ARBA" id="ARBA00022475"/>
    </source>
</evidence>
<dbReference type="Proteomes" id="UP000250275">
    <property type="component" value="Unassembled WGS sequence"/>
</dbReference>
<dbReference type="AlphaFoldDB" id="A0A310S6Z6"/>
<keyword evidence="4 10" id="KW-0812">Transmembrane</keyword>
<dbReference type="Pfam" id="PF02949">
    <property type="entry name" value="7tm_6"/>
    <property type="match status" value="2"/>
</dbReference>
<organism evidence="11 12">
    <name type="scientific">Eufriesea mexicana</name>
    <dbReference type="NCBI Taxonomy" id="516756"/>
    <lineage>
        <taxon>Eukaryota</taxon>
        <taxon>Metazoa</taxon>
        <taxon>Ecdysozoa</taxon>
        <taxon>Arthropoda</taxon>
        <taxon>Hexapoda</taxon>
        <taxon>Insecta</taxon>
        <taxon>Pterygota</taxon>
        <taxon>Neoptera</taxon>
        <taxon>Endopterygota</taxon>
        <taxon>Hymenoptera</taxon>
        <taxon>Apocrita</taxon>
        <taxon>Aculeata</taxon>
        <taxon>Apoidea</taxon>
        <taxon>Anthophila</taxon>
        <taxon>Apidae</taxon>
        <taxon>Eufriesea</taxon>
    </lineage>
</organism>
<evidence type="ECO:0000256" key="8">
    <source>
        <dbReference type="ARBA" id="ARBA00023170"/>
    </source>
</evidence>
<gene>
    <name evidence="11" type="ORF">WN48_09726</name>
</gene>
<feature type="transmembrane region" description="Helical" evidence="10">
    <location>
        <begin position="449"/>
        <end position="478"/>
    </location>
</feature>
<comment type="subcellular location">
    <subcellularLocation>
        <location evidence="1">Cell membrane</location>
        <topology evidence="1">Multi-pass membrane protein</topology>
    </subcellularLocation>
</comment>
<keyword evidence="6 10" id="KW-1133">Transmembrane helix</keyword>
<keyword evidence="3" id="KW-0716">Sensory transduction</keyword>
<name>A0A310S6Z6_9HYME</name>
<feature type="transmembrane region" description="Helical" evidence="10">
    <location>
        <begin position="184"/>
        <end position="203"/>
    </location>
</feature>
<feature type="transmembrane region" description="Helical" evidence="10">
    <location>
        <begin position="552"/>
        <end position="570"/>
    </location>
</feature>
<dbReference type="GO" id="GO:0005549">
    <property type="term" value="F:odorant binding"/>
    <property type="evidence" value="ECO:0007669"/>
    <property type="project" value="InterPro"/>
</dbReference>
<keyword evidence="8 11" id="KW-0675">Receptor</keyword>
<accession>A0A310S6Z6</accession>
<evidence type="ECO:0000256" key="4">
    <source>
        <dbReference type="ARBA" id="ARBA00022692"/>
    </source>
</evidence>
<feature type="transmembrane region" description="Helical" evidence="10">
    <location>
        <begin position="406"/>
        <end position="429"/>
    </location>
</feature>
<protein>
    <submittedName>
        <fullName evidence="11">Odorant receptor Or2</fullName>
    </submittedName>
</protein>
<dbReference type="EMBL" id="KQ766789">
    <property type="protein sequence ID" value="OAD53564.1"/>
    <property type="molecule type" value="Genomic_DNA"/>
</dbReference>
<dbReference type="PANTHER" id="PTHR21137">
    <property type="entry name" value="ODORANT RECEPTOR"/>
    <property type="match status" value="1"/>
</dbReference>
<keyword evidence="2" id="KW-1003">Cell membrane</keyword>
<evidence type="ECO:0000256" key="6">
    <source>
        <dbReference type="ARBA" id="ARBA00022989"/>
    </source>
</evidence>
<dbReference type="GO" id="GO:0007165">
    <property type="term" value="P:signal transduction"/>
    <property type="evidence" value="ECO:0007669"/>
    <property type="project" value="UniProtKB-KW"/>
</dbReference>
<evidence type="ECO:0000256" key="9">
    <source>
        <dbReference type="ARBA" id="ARBA00023224"/>
    </source>
</evidence>
<feature type="transmembrane region" description="Helical" evidence="10">
    <location>
        <begin position="41"/>
        <end position="60"/>
    </location>
</feature>
<feature type="transmembrane region" description="Helical" evidence="10">
    <location>
        <begin position="245"/>
        <end position="266"/>
    </location>
</feature>
<feature type="transmembrane region" description="Helical" evidence="10">
    <location>
        <begin position="127"/>
        <end position="149"/>
    </location>
</feature>
<feature type="transmembrane region" description="Helical" evidence="10">
    <location>
        <begin position="272"/>
        <end position="294"/>
    </location>
</feature>
<keyword evidence="9" id="KW-0807">Transducer</keyword>
<proteinExistence type="predicted"/>
<dbReference type="PANTHER" id="PTHR21137:SF35">
    <property type="entry name" value="ODORANT RECEPTOR 19A-RELATED"/>
    <property type="match status" value="1"/>
</dbReference>
<keyword evidence="12" id="KW-1185">Reference proteome</keyword>
<feature type="transmembrane region" description="Helical" evidence="10">
    <location>
        <begin position="704"/>
        <end position="729"/>
    </location>
</feature>
<evidence type="ECO:0000313" key="12">
    <source>
        <dbReference type="Proteomes" id="UP000250275"/>
    </source>
</evidence>
<evidence type="ECO:0000256" key="1">
    <source>
        <dbReference type="ARBA" id="ARBA00004651"/>
    </source>
</evidence>
<dbReference type="GO" id="GO:0004984">
    <property type="term" value="F:olfactory receptor activity"/>
    <property type="evidence" value="ECO:0007669"/>
    <property type="project" value="InterPro"/>
</dbReference>
<dbReference type="OrthoDB" id="6604226at2759"/>
<feature type="transmembrane region" description="Helical" evidence="10">
    <location>
        <begin position="652"/>
        <end position="674"/>
    </location>
</feature>
<keyword evidence="5" id="KW-0552">Olfaction</keyword>
<feature type="transmembrane region" description="Helical" evidence="10">
    <location>
        <begin position="519"/>
        <end position="546"/>
    </location>
</feature>